<dbReference type="Pfam" id="PF08003">
    <property type="entry name" value="Methyltransf_9"/>
    <property type="match status" value="1"/>
</dbReference>
<dbReference type="InterPro" id="IPR010017">
    <property type="entry name" value="CmoB"/>
</dbReference>
<dbReference type="EC" id="2.5.1.-" evidence="3"/>
<dbReference type="GO" id="GO:0002098">
    <property type="term" value="P:tRNA wobble uridine modification"/>
    <property type="evidence" value="ECO:0007669"/>
    <property type="project" value="InterPro"/>
</dbReference>
<dbReference type="SUPFAM" id="SSF53335">
    <property type="entry name" value="S-adenosyl-L-methionine-dependent methyltransferases"/>
    <property type="match status" value="1"/>
</dbReference>
<dbReference type="GO" id="GO:0008168">
    <property type="term" value="F:methyltransferase activity"/>
    <property type="evidence" value="ECO:0007669"/>
    <property type="project" value="UniProtKB-KW"/>
</dbReference>
<dbReference type="AlphaFoldDB" id="A0A1X7AHD2"/>
<comment type="function">
    <text evidence="3">Catalyzes carboxymethyl transfer from carboxy-S-adenosyl-L-methionine (Cx-SAM) to 5-hydroxyuridine (ho5U) to form 5-carboxymethoxyuridine (cmo5U) at position 34 in tRNAs.</text>
</comment>
<dbReference type="NCBIfam" id="TIGR00452">
    <property type="entry name" value="tRNA 5-methoxyuridine(34)/uridine 5-oxyacetic acid(34) synthase CmoB"/>
    <property type="match status" value="1"/>
</dbReference>
<dbReference type="InterPro" id="IPR029063">
    <property type="entry name" value="SAM-dependent_MTases_sf"/>
</dbReference>
<dbReference type="EMBL" id="FWPT01000003">
    <property type="protein sequence ID" value="SMA42542.1"/>
    <property type="molecule type" value="Genomic_DNA"/>
</dbReference>
<dbReference type="RefSeq" id="WP_087108370.1">
    <property type="nucleotide sequence ID" value="NZ_CBCSCN010000009.1"/>
</dbReference>
<comment type="subunit">
    <text evidence="3">Homotetramer.</text>
</comment>
<evidence type="ECO:0000256" key="3">
    <source>
        <dbReference type="HAMAP-Rule" id="MF_01590"/>
    </source>
</evidence>
<dbReference type="InterPro" id="IPR027555">
    <property type="entry name" value="Mo5U34_MeTrfas-like"/>
</dbReference>
<gene>
    <name evidence="3 4" type="primary">cmoB</name>
    <name evidence="4" type="ORF">EHSB41UT_01447</name>
</gene>
<sequence>MTNIIDRFYGDLLEDMVDTRLEPWLNTLRPDLHEILVNAPHGDTTRWLACLDALPPVQPDRVVLDESAVGAAVDEPLSDAVREQLHHALKGLMPWRKGPFNLFGEYIDTEWRSDWKWDRVVEHIAPLQGRQILDVGCGSGYHMWRMLGEGASRVIGVDPSRLFLYQFEAIKKYAAPGAPVHLLPLKMEDVTPRLKAFDTVFSMGVLYHRKSPIEHLQELYGSLRAGGQVVLETLVIDGVLGEVLMPEDRYAMMRNVWFIPSPDTLLLWMRRAGFRNARVVDLNRTTMDEQRPTQWMGFNSLKDFLDPNDPLMTVEGLPAPLRAVVVAEV</sequence>
<feature type="binding site" evidence="3">
    <location>
        <position position="207"/>
    </location>
    <ligand>
        <name>carboxy-S-adenosyl-L-methionine</name>
        <dbReference type="ChEBI" id="CHEBI:134278"/>
    </ligand>
</feature>
<comment type="similarity">
    <text evidence="3">Belongs to the class I-like SAM-binding methyltransferase superfamily. CmoB family.</text>
</comment>
<feature type="binding site" evidence="3">
    <location>
        <position position="116"/>
    </location>
    <ligand>
        <name>carboxy-S-adenosyl-L-methionine</name>
        <dbReference type="ChEBI" id="CHEBI:134278"/>
    </ligand>
</feature>
<feature type="binding site" evidence="3">
    <location>
        <position position="322"/>
    </location>
    <ligand>
        <name>carboxy-S-adenosyl-L-methionine</name>
        <dbReference type="ChEBI" id="CHEBI:134278"/>
    </ligand>
</feature>
<dbReference type="NCBIfam" id="NF011650">
    <property type="entry name" value="PRK15068.1"/>
    <property type="match status" value="1"/>
</dbReference>
<reference evidence="4 5" key="1">
    <citation type="submission" date="2017-03" db="EMBL/GenBank/DDBJ databases">
        <authorList>
            <person name="Afonso C.L."/>
            <person name="Miller P.J."/>
            <person name="Scott M.A."/>
            <person name="Spackman E."/>
            <person name="Goraichik I."/>
            <person name="Dimitrov K.M."/>
            <person name="Suarez D.L."/>
            <person name="Swayne D.E."/>
        </authorList>
    </citation>
    <scope>NUCLEOTIDE SEQUENCE [LARGE SCALE GENOMIC DNA]</scope>
    <source>
        <strain evidence="4">SB41UT1</strain>
    </source>
</reference>
<keyword evidence="2 3" id="KW-0819">tRNA processing</keyword>
<evidence type="ECO:0000256" key="2">
    <source>
        <dbReference type="ARBA" id="ARBA00022694"/>
    </source>
</evidence>
<evidence type="ECO:0000313" key="5">
    <source>
        <dbReference type="Proteomes" id="UP000196573"/>
    </source>
</evidence>
<dbReference type="GO" id="GO:0016765">
    <property type="term" value="F:transferase activity, transferring alkyl or aryl (other than methyl) groups"/>
    <property type="evidence" value="ECO:0007669"/>
    <property type="project" value="UniProtKB-UniRule"/>
</dbReference>
<keyword evidence="4" id="KW-0489">Methyltransferase</keyword>
<name>A0A1X7AHD2_9GAMM</name>
<proteinExistence type="inferred from homology"/>
<feature type="binding site" evidence="3">
    <location>
        <position position="136"/>
    </location>
    <ligand>
        <name>carboxy-S-adenosyl-L-methionine</name>
        <dbReference type="ChEBI" id="CHEBI:134278"/>
    </ligand>
</feature>
<feature type="binding site" evidence="3">
    <location>
        <begin position="158"/>
        <end position="160"/>
    </location>
    <ligand>
        <name>carboxy-S-adenosyl-L-methionine</name>
        <dbReference type="ChEBI" id="CHEBI:134278"/>
    </ligand>
</feature>
<keyword evidence="1 3" id="KW-0808">Transferase</keyword>
<dbReference type="Proteomes" id="UP000196573">
    <property type="component" value="Unassembled WGS sequence"/>
</dbReference>
<dbReference type="Gene3D" id="3.40.50.150">
    <property type="entry name" value="Vaccinia Virus protein VP39"/>
    <property type="match status" value="1"/>
</dbReference>
<accession>A0A1X7AHD2</accession>
<feature type="binding site" evidence="3">
    <location>
        <begin position="187"/>
        <end position="188"/>
    </location>
    <ligand>
        <name>carboxy-S-adenosyl-L-methionine</name>
        <dbReference type="ChEBI" id="CHEBI:134278"/>
    </ligand>
</feature>
<dbReference type="HAMAP" id="MF_01590">
    <property type="entry name" value="tRNA_carboxymethyltr_CmoB"/>
    <property type="match status" value="1"/>
</dbReference>
<dbReference type="CDD" id="cd02440">
    <property type="entry name" value="AdoMet_MTases"/>
    <property type="match status" value="1"/>
</dbReference>
<feature type="binding site" evidence="3">
    <location>
        <position position="97"/>
    </location>
    <ligand>
        <name>carboxy-S-adenosyl-L-methionine</name>
        <dbReference type="ChEBI" id="CHEBI:134278"/>
    </ligand>
</feature>
<dbReference type="GO" id="GO:0032259">
    <property type="term" value="P:methylation"/>
    <property type="evidence" value="ECO:0007669"/>
    <property type="project" value="UniProtKB-KW"/>
</dbReference>
<dbReference type="OrthoDB" id="9773188at2"/>
<evidence type="ECO:0000256" key="1">
    <source>
        <dbReference type="ARBA" id="ARBA00022679"/>
    </source>
</evidence>
<protein>
    <recommendedName>
        <fullName evidence="3">tRNA U34 carboxymethyltransferase</fullName>
        <ecNumber evidence="3">2.5.1.-</ecNumber>
    </recommendedName>
</protein>
<organism evidence="4 5">
    <name type="scientific">Parendozoicomonas haliclonae</name>
    <dbReference type="NCBI Taxonomy" id="1960125"/>
    <lineage>
        <taxon>Bacteria</taxon>
        <taxon>Pseudomonadati</taxon>
        <taxon>Pseudomonadota</taxon>
        <taxon>Gammaproteobacteria</taxon>
        <taxon>Oceanospirillales</taxon>
        <taxon>Endozoicomonadaceae</taxon>
        <taxon>Parendozoicomonas</taxon>
    </lineage>
</organism>
<comment type="catalytic activity">
    <reaction evidence="3">
        <text>carboxy-S-adenosyl-L-methionine + 5-hydroxyuridine(34) in tRNA = 5-carboxymethoxyuridine(34) in tRNA + S-adenosyl-L-homocysteine + H(+)</text>
        <dbReference type="Rhea" id="RHEA:52848"/>
        <dbReference type="Rhea" id="RHEA-COMP:13381"/>
        <dbReference type="Rhea" id="RHEA-COMP:13383"/>
        <dbReference type="ChEBI" id="CHEBI:15378"/>
        <dbReference type="ChEBI" id="CHEBI:57856"/>
        <dbReference type="ChEBI" id="CHEBI:134278"/>
        <dbReference type="ChEBI" id="CHEBI:136877"/>
        <dbReference type="ChEBI" id="CHEBI:136879"/>
    </reaction>
</comment>
<feature type="binding site" evidence="3">
    <location>
        <position position="111"/>
    </location>
    <ligand>
        <name>carboxy-S-adenosyl-L-methionine</name>
        <dbReference type="ChEBI" id="CHEBI:134278"/>
    </ligand>
</feature>
<evidence type="ECO:0000313" key="4">
    <source>
        <dbReference type="EMBL" id="SMA42542.1"/>
    </source>
</evidence>
<keyword evidence="5" id="KW-1185">Reference proteome</keyword>
<dbReference type="PANTHER" id="PTHR43861">
    <property type="entry name" value="TRANS-ACONITATE 2-METHYLTRANSFERASE-RELATED"/>
    <property type="match status" value="1"/>
</dbReference>
<feature type="binding site" evidence="3">
    <location>
        <position position="203"/>
    </location>
    <ligand>
        <name>carboxy-S-adenosyl-L-methionine</name>
        <dbReference type="ChEBI" id="CHEBI:134278"/>
    </ligand>
</feature>